<name>A0A7N0SWS7_KALFE</name>
<dbReference type="Gramene" id="Kaladp0010s0200.1.v1.1">
    <property type="protein sequence ID" value="Kaladp0010s0200.1.v1.1.CDS.1"/>
    <property type="gene ID" value="Kaladp0010s0200.v1.1"/>
</dbReference>
<accession>A0A7N0SWS7</accession>
<organism evidence="1 2">
    <name type="scientific">Kalanchoe fedtschenkoi</name>
    <name type="common">Lavender scallops</name>
    <name type="synonym">South American air plant</name>
    <dbReference type="NCBI Taxonomy" id="63787"/>
    <lineage>
        <taxon>Eukaryota</taxon>
        <taxon>Viridiplantae</taxon>
        <taxon>Streptophyta</taxon>
        <taxon>Embryophyta</taxon>
        <taxon>Tracheophyta</taxon>
        <taxon>Spermatophyta</taxon>
        <taxon>Magnoliopsida</taxon>
        <taxon>eudicotyledons</taxon>
        <taxon>Gunneridae</taxon>
        <taxon>Pentapetalae</taxon>
        <taxon>Saxifragales</taxon>
        <taxon>Crassulaceae</taxon>
        <taxon>Kalanchoe</taxon>
    </lineage>
</organism>
<proteinExistence type="predicted"/>
<sequence length="64" mass="7538">MNKRQQTKFTHHLNNHIITRRIRIIQSEYHKFILELHSFLMTGNHQSKGTQCNCVGENICSTCP</sequence>
<keyword evidence="2" id="KW-1185">Reference proteome</keyword>
<evidence type="ECO:0000313" key="2">
    <source>
        <dbReference type="Proteomes" id="UP000594263"/>
    </source>
</evidence>
<reference evidence="1" key="1">
    <citation type="submission" date="2021-01" db="UniProtKB">
        <authorList>
            <consortium name="EnsemblPlants"/>
        </authorList>
    </citation>
    <scope>IDENTIFICATION</scope>
</reference>
<dbReference type="AlphaFoldDB" id="A0A7N0SWS7"/>
<dbReference type="EnsemblPlants" id="Kaladp0010s0200.1.v1.1">
    <property type="protein sequence ID" value="Kaladp0010s0200.1.v1.1.CDS.1"/>
    <property type="gene ID" value="Kaladp0010s0200.v1.1"/>
</dbReference>
<evidence type="ECO:0000313" key="1">
    <source>
        <dbReference type="EnsemblPlants" id="Kaladp0010s0200.1.v1.1.CDS.1"/>
    </source>
</evidence>
<dbReference type="Proteomes" id="UP000594263">
    <property type="component" value="Unplaced"/>
</dbReference>
<protein>
    <submittedName>
        <fullName evidence="1">Uncharacterized protein</fullName>
    </submittedName>
</protein>